<dbReference type="InterPro" id="IPR002869">
    <property type="entry name" value="Pyrv_flavodox_OxRed_cen"/>
</dbReference>
<feature type="domain" description="Pyruvate/ketoisovalerate oxidoreductase catalytic" evidence="2">
    <location>
        <begin position="16"/>
        <end position="182"/>
    </location>
</feature>
<dbReference type="CDD" id="cd07034">
    <property type="entry name" value="TPP_PYR_PFOR_IOR-alpha_like"/>
    <property type="match status" value="1"/>
</dbReference>
<dbReference type="STRING" id="1618408.UU23_C0001G0144"/>
<dbReference type="SUPFAM" id="SSF52922">
    <property type="entry name" value="TK C-terminal domain-like"/>
    <property type="match status" value="1"/>
</dbReference>
<evidence type="ECO:0000313" key="4">
    <source>
        <dbReference type="EMBL" id="KKR78380.1"/>
    </source>
</evidence>
<dbReference type="PATRIC" id="fig|1618408.3.peg.148"/>
<dbReference type="GO" id="GO:0016903">
    <property type="term" value="F:oxidoreductase activity, acting on the aldehyde or oxo group of donors"/>
    <property type="evidence" value="ECO:0007669"/>
    <property type="project" value="InterPro"/>
</dbReference>
<comment type="caution">
    <text evidence="4">The sequence shown here is derived from an EMBL/GenBank/DDBJ whole genome shotgun (WGS) entry which is preliminary data.</text>
</comment>
<dbReference type="NCBIfam" id="TIGR03710">
    <property type="entry name" value="OAFO_sf"/>
    <property type="match status" value="1"/>
</dbReference>
<dbReference type="InterPro" id="IPR009014">
    <property type="entry name" value="Transketo_C/PFOR_II"/>
</dbReference>
<evidence type="ECO:0000313" key="5">
    <source>
        <dbReference type="Proteomes" id="UP000034292"/>
    </source>
</evidence>
<dbReference type="InterPro" id="IPR029061">
    <property type="entry name" value="THDP-binding"/>
</dbReference>
<sequence length="584" mass="64702">MININRLSIKVAGESGQGINAIGEVVAKALKNAGYYTYGYREYPSVIKGGHASHQTDFSSHPINSSSEKTDVLLCFSRVSLHAYLQTLRTSGQIIHMLPQLEFTLEEEKFIKKNMVKIAYLAADNIAKEVGGSAIMANSVMVGALWSLLNLPPKPLYKVLTAEFAHKKDVIKPNLACIKIGHEADLADLTKLDINFSRNNKRKDDALLTGNHLVALGAVAAGVRAYFAYPMTPSSSILTYLANIYHDTSMLVKQLDDEISVAQFAIGANFMGTRALVATSGGGFDLMTESVSLSAMTETPFVCILGQRPGPATGLPTWTSASDLNLAIYAGHGEAARCVIAIGDSNSAYTVIQNAFNLAEKYQIPVIVLTDKQIAESLYQVENLQNDVKIQRHLAASGDIENLTPQDRFKITESGISPRWLPGQSEATYVGNSDEHLADGSLTEDSQTSREMIQKRIRKLNTLLQELPEPQLIGPENSKLTLVGWGSVKNTVLDVMQIWNEKFPQNNINYLHYEYIYPLRLKKFNKLVFQKQPIILIENNAFGQLGQLITQQTGYLIKDKLLKFDGRPFFIEDITSYLEERYKK</sequence>
<dbReference type="SUPFAM" id="SSF52518">
    <property type="entry name" value="Thiamin diphosphate-binding fold (THDP-binding)"/>
    <property type="match status" value="1"/>
</dbReference>
<dbReference type="Proteomes" id="UP000034292">
    <property type="component" value="Unassembled WGS sequence"/>
</dbReference>
<dbReference type="Gene3D" id="3.40.920.10">
    <property type="entry name" value="Pyruvate-ferredoxin oxidoreductase, PFOR, domain III"/>
    <property type="match status" value="1"/>
</dbReference>
<dbReference type="AlphaFoldDB" id="A0A0G0W260"/>
<name>A0A0G0W260_9BACT</name>
<dbReference type="Pfam" id="PF01558">
    <property type="entry name" value="POR"/>
    <property type="match status" value="1"/>
</dbReference>
<dbReference type="PANTHER" id="PTHR32154:SF20">
    <property type="entry name" value="2-OXOGLUTARATE OXIDOREDUCTASE SUBUNIT KORA"/>
    <property type="match status" value="1"/>
</dbReference>
<evidence type="ECO:0000259" key="3">
    <source>
        <dbReference type="Pfam" id="PF01855"/>
    </source>
</evidence>
<reference evidence="4 5" key="1">
    <citation type="journal article" date="2015" name="Nature">
        <title>rRNA introns, odd ribosomes, and small enigmatic genomes across a large radiation of phyla.</title>
        <authorList>
            <person name="Brown C.T."/>
            <person name="Hug L.A."/>
            <person name="Thomas B.C."/>
            <person name="Sharon I."/>
            <person name="Castelle C.J."/>
            <person name="Singh A."/>
            <person name="Wilkins M.J."/>
            <person name="Williams K.H."/>
            <person name="Banfield J.F."/>
        </authorList>
    </citation>
    <scope>NUCLEOTIDE SEQUENCE [LARGE SCALE GENOMIC DNA]</scope>
</reference>
<dbReference type="GO" id="GO:0006979">
    <property type="term" value="P:response to oxidative stress"/>
    <property type="evidence" value="ECO:0007669"/>
    <property type="project" value="TreeGrafter"/>
</dbReference>
<evidence type="ECO:0000256" key="1">
    <source>
        <dbReference type="ARBA" id="ARBA00023002"/>
    </source>
</evidence>
<accession>A0A0G0W260</accession>
<dbReference type="InterPro" id="IPR022367">
    <property type="entry name" value="2-oxoacid/accept_OxRdtase_asu"/>
</dbReference>
<dbReference type="EMBL" id="LBZV01000001">
    <property type="protein sequence ID" value="KKR78380.1"/>
    <property type="molecule type" value="Genomic_DNA"/>
</dbReference>
<dbReference type="InterPro" id="IPR050722">
    <property type="entry name" value="Pyruvate:ferred/Flavod_OxRd"/>
</dbReference>
<keyword evidence="1" id="KW-0560">Oxidoreductase</keyword>
<proteinExistence type="predicted"/>
<dbReference type="Gene3D" id="3.40.50.920">
    <property type="match status" value="1"/>
</dbReference>
<organism evidence="4 5">
    <name type="scientific">Candidatus Curtissbacteria bacterium GW2011_GWA1_40_9</name>
    <dbReference type="NCBI Taxonomy" id="1618408"/>
    <lineage>
        <taxon>Bacteria</taxon>
        <taxon>Candidatus Curtissiibacteriota</taxon>
    </lineage>
</organism>
<feature type="domain" description="Pyruvate flavodoxin/ferredoxin oxidoreductase pyrimidine binding" evidence="3">
    <location>
        <begin position="217"/>
        <end position="392"/>
    </location>
</feature>
<protein>
    <submittedName>
        <fullName evidence="4">2-oxoglutarate ferredoxin oxidoreductase alpha subunit</fullName>
    </submittedName>
</protein>
<dbReference type="InterPro" id="IPR019752">
    <property type="entry name" value="Pyrv/ketoisovalerate_OxRed_cat"/>
</dbReference>
<evidence type="ECO:0000259" key="2">
    <source>
        <dbReference type="Pfam" id="PF01558"/>
    </source>
</evidence>
<dbReference type="Gene3D" id="3.40.50.970">
    <property type="match status" value="1"/>
</dbReference>
<dbReference type="InterPro" id="IPR002880">
    <property type="entry name" value="Pyrv_Fd/Flavodoxin_OxRdtase_N"/>
</dbReference>
<dbReference type="Pfam" id="PF01855">
    <property type="entry name" value="POR_N"/>
    <property type="match status" value="1"/>
</dbReference>
<dbReference type="SUPFAM" id="SSF53323">
    <property type="entry name" value="Pyruvate-ferredoxin oxidoreductase, PFOR, domain III"/>
    <property type="match status" value="1"/>
</dbReference>
<gene>
    <name evidence="4" type="ORF">UU23_C0001G0144</name>
</gene>
<dbReference type="PANTHER" id="PTHR32154">
    <property type="entry name" value="PYRUVATE-FLAVODOXIN OXIDOREDUCTASE-RELATED"/>
    <property type="match status" value="1"/>
</dbReference>